<evidence type="ECO:0000313" key="11">
    <source>
        <dbReference type="Proteomes" id="UP000053599"/>
    </source>
</evidence>
<dbReference type="InterPro" id="IPR018456">
    <property type="entry name" value="PTR2_symporter_CS"/>
</dbReference>
<feature type="compositionally biased region" description="Acidic residues" evidence="8">
    <location>
        <begin position="60"/>
        <end position="77"/>
    </location>
</feature>
<feature type="transmembrane region" description="Helical" evidence="9">
    <location>
        <begin position="469"/>
        <end position="486"/>
    </location>
</feature>
<keyword evidence="3 7" id="KW-0813">Transport</keyword>
<evidence type="ECO:0000256" key="1">
    <source>
        <dbReference type="ARBA" id="ARBA00004141"/>
    </source>
</evidence>
<dbReference type="PANTHER" id="PTHR11654">
    <property type="entry name" value="OLIGOPEPTIDE TRANSPORTER-RELATED"/>
    <property type="match status" value="1"/>
</dbReference>
<proteinExistence type="inferred from homology"/>
<keyword evidence="4 7" id="KW-0812">Transmembrane</keyword>
<dbReference type="InterPro" id="IPR000109">
    <property type="entry name" value="POT_fam"/>
</dbReference>
<dbReference type="GO" id="GO:0071916">
    <property type="term" value="F:dipeptide transmembrane transporter activity"/>
    <property type="evidence" value="ECO:0007669"/>
    <property type="project" value="UniProtKB-ARBA"/>
</dbReference>
<dbReference type="FunFam" id="1.20.1250.20:FF:000085">
    <property type="entry name" value="MFS peptide transporter Ptr2"/>
    <property type="match status" value="1"/>
</dbReference>
<dbReference type="Proteomes" id="UP000053599">
    <property type="component" value="Unassembled WGS sequence"/>
</dbReference>
<feature type="transmembrane region" description="Helical" evidence="9">
    <location>
        <begin position="524"/>
        <end position="545"/>
    </location>
</feature>
<sequence length="663" mass="73550">MQPIKLQSLPKGYARVSTSSDDDPSGDLQFRGQADTFNAAKHSHSGLNPTGQPASVIAGDPDDEDDEDDPNTSPTEEELLTLPRVADSIPWRVYTIAFVELCERFSYYGTAILFQNYVQRRLLTPTGAAPNPSGPTDNNPGALGMGQQVATGLSTFFSFWCYFTPLLGAWLADTYLGRYNMIMISIGCALTGHFILFVGATPSVLQQPSLALGTFIAGIIVFGLGTGGFKPNISPLIAEQIVSDTLRVRTTATGERVIIDPAQTSARIYNWFYLFINIGAFLGQITMSYAALYVGYYLAFLLPTVLFLLCPLVLVLCKKNYRLNPPEGSVLGPAIKLFLYATRGRWSLNPIRTVRNFRAHDFWERVKPSRISRSQRPEWMTFDDAWVDEVRRLFKACAVFLWYPLYNITFIQMYANMTSQADTMRHEGVPPEIVSNLDPLALVVLIPICDLVIYPALQRWGIKFTPIKKITLGFWVGAAAMVYAAFLQNYIYNHNVCGRHPSEGLPDGSDCPPADISIWAQTPVYVLIAISEILASITGLEYAFTKAPKSMRSMVQAFTLLMMALANVIGEALLSLSTDPLLVWNYACMAAIAFVAGWLFWRSHRHLDREEDSLNQLPAGRFGVNHGDRGRDEQQSRRGSDTSLGSAASDEGMLEESKLSNRL</sequence>
<feature type="transmembrane region" description="Helical" evidence="9">
    <location>
        <begin position="271"/>
        <end position="290"/>
    </location>
</feature>
<evidence type="ECO:0000256" key="4">
    <source>
        <dbReference type="ARBA" id="ARBA00022692"/>
    </source>
</evidence>
<evidence type="ECO:0000256" key="7">
    <source>
        <dbReference type="RuleBase" id="RU003755"/>
    </source>
</evidence>
<keyword evidence="6 9" id="KW-0472">Membrane</keyword>
<evidence type="ECO:0000313" key="10">
    <source>
        <dbReference type="EMBL" id="KIV76901.1"/>
    </source>
</evidence>
<gene>
    <name evidence="10" type="ORF">PV11_08751</name>
</gene>
<feature type="transmembrane region" description="Helical" evidence="9">
    <location>
        <begin position="393"/>
        <end position="415"/>
    </location>
</feature>
<dbReference type="Gene3D" id="1.20.1250.20">
    <property type="entry name" value="MFS general substrate transporter like domains"/>
    <property type="match status" value="1"/>
</dbReference>
<keyword evidence="5 9" id="KW-1133">Transmembrane helix</keyword>
<protein>
    <submittedName>
        <fullName evidence="10">Uncharacterized protein</fullName>
    </submittedName>
</protein>
<dbReference type="AlphaFoldDB" id="A0A0D1WP85"/>
<name>A0A0D1WP85_9EURO</name>
<evidence type="ECO:0000256" key="5">
    <source>
        <dbReference type="ARBA" id="ARBA00022989"/>
    </source>
</evidence>
<feature type="transmembrane region" description="Helical" evidence="9">
    <location>
        <begin position="153"/>
        <end position="172"/>
    </location>
</feature>
<feature type="transmembrane region" description="Helical" evidence="9">
    <location>
        <begin position="557"/>
        <end position="576"/>
    </location>
</feature>
<dbReference type="GO" id="GO:0005886">
    <property type="term" value="C:plasma membrane"/>
    <property type="evidence" value="ECO:0007669"/>
    <property type="project" value="UniProtKB-ARBA"/>
</dbReference>
<comment type="subcellular location">
    <subcellularLocation>
        <location evidence="1 7">Membrane</location>
        <topology evidence="1 7">Multi-pass membrane protein</topology>
    </subcellularLocation>
</comment>
<evidence type="ECO:0000256" key="8">
    <source>
        <dbReference type="SAM" id="MobiDB-lite"/>
    </source>
</evidence>
<feature type="transmembrane region" description="Helical" evidence="9">
    <location>
        <begin position="210"/>
        <end position="229"/>
    </location>
</feature>
<feature type="transmembrane region" description="Helical" evidence="9">
    <location>
        <begin position="296"/>
        <end position="317"/>
    </location>
</feature>
<feature type="transmembrane region" description="Helical" evidence="9">
    <location>
        <begin position="440"/>
        <end position="457"/>
    </location>
</feature>
<dbReference type="HOGENOM" id="CLU_004790_4_1_1"/>
<organism evidence="10 11">
    <name type="scientific">Exophiala sideris</name>
    <dbReference type="NCBI Taxonomy" id="1016849"/>
    <lineage>
        <taxon>Eukaryota</taxon>
        <taxon>Fungi</taxon>
        <taxon>Dikarya</taxon>
        <taxon>Ascomycota</taxon>
        <taxon>Pezizomycotina</taxon>
        <taxon>Eurotiomycetes</taxon>
        <taxon>Chaetothyriomycetidae</taxon>
        <taxon>Chaetothyriales</taxon>
        <taxon>Herpotrichiellaceae</taxon>
        <taxon>Exophiala</taxon>
    </lineage>
</organism>
<evidence type="ECO:0000256" key="2">
    <source>
        <dbReference type="ARBA" id="ARBA00005982"/>
    </source>
</evidence>
<dbReference type="Pfam" id="PF00854">
    <property type="entry name" value="PTR2"/>
    <property type="match status" value="1"/>
</dbReference>
<feature type="region of interest" description="Disordered" evidence="8">
    <location>
        <begin position="618"/>
        <end position="663"/>
    </location>
</feature>
<dbReference type="EMBL" id="KN846954">
    <property type="protein sequence ID" value="KIV76901.1"/>
    <property type="molecule type" value="Genomic_DNA"/>
</dbReference>
<dbReference type="OrthoDB" id="8904098at2759"/>
<dbReference type="InterPro" id="IPR036259">
    <property type="entry name" value="MFS_trans_sf"/>
</dbReference>
<evidence type="ECO:0000256" key="9">
    <source>
        <dbReference type="SAM" id="Phobius"/>
    </source>
</evidence>
<feature type="transmembrane region" description="Helical" evidence="9">
    <location>
        <begin position="179"/>
        <end position="198"/>
    </location>
</feature>
<feature type="transmembrane region" description="Helical" evidence="9">
    <location>
        <begin position="582"/>
        <end position="601"/>
    </location>
</feature>
<dbReference type="PROSITE" id="PS01023">
    <property type="entry name" value="PTR2_2"/>
    <property type="match status" value="1"/>
</dbReference>
<accession>A0A0D1WP85</accession>
<feature type="region of interest" description="Disordered" evidence="8">
    <location>
        <begin position="1"/>
        <end position="77"/>
    </location>
</feature>
<feature type="compositionally biased region" description="Basic and acidic residues" evidence="8">
    <location>
        <begin position="626"/>
        <end position="640"/>
    </location>
</feature>
<evidence type="ECO:0000256" key="6">
    <source>
        <dbReference type="ARBA" id="ARBA00023136"/>
    </source>
</evidence>
<dbReference type="SUPFAM" id="SSF103473">
    <property type="entry name" value="MFS general substrate transporter"/>
    <property type="match status" value="1"/>
</dbReference>
<evidence type="ECO:0000256" key="3">
    <source>
        <dbReference type="ARBA" id="ARBA00022448"/>
    </source>
</evidence>
<reference evidence="10 11" key="1">
    <citation type="submission" date="2015-01" db="EMBL/GenBank/DDBJ databases">
        <title>The Genome Sequence of Exophiala sideris CBS121828.</title>
        <authorList>
            <consortium name="The Broad Institute Genomics Platform"/>
            <person name="Cuomo C."/>
            <person name="de Hoog S."/>
            <person name="Gorbushina A."/>
            <person name="Stielow B."/>
            <person name="Teixiera M."/>
            <person name="Abouelleil A."/>
            <person name="Chapman S.B."/>
            <person name="Priest M."/>
            <person name="Young S.K."/>
            <person name="Wortman J."/>
            <person name="Nusbaum C."/>
            <person name="Birren B."/>
        </authorList>
    </citation>
    <scope>NUCLEOTIDE SEQUENCE [LARGE SCALE GENOMIC DNA]</scope>
    <source>
        <strain evidence="10 11">CBS 121828</strain>
    </source>
</reference>
<comment type="similarity">
    <text evidence="2 7">Belongs to the major facilitator superfamily. Proton-dependent oligopeptide transporter (POT/PTR) (TC 2.A.17) family.</text>
</comment>